<feature type="domain" description="AMP-dependent synthetase/ligase" evidence="1">
    <location>
        <begin position="19"/>
        <end position="361"/>
    </location>
</feature>
<protein>
    <submittedName>
        <fullName evidence="3">D-alanine--poly(Phosphoribitol) ligase subunit DltA</fullName>
        <ecNumber evidence="3">6.1.1.13</ecNumber>
    </submittedName>
</protein>
<dbReference type="EMBL" id="JAIMFO010000008">
    <property type="protein sequence ID" value="MBY4798151.1"/>
    <property type="molecule type" value="Genomic_DNA"/>
</dbReference>
<dbReference type="EC" id="6.1.1.13" evidence="3"/>
<comment type="caution">
    <text evidence="3">The sequence shown here is derived from an EMBL/GenBank/DDBJ whole genome shotgun (WGS) entry which is preliminary data.</text>
</comment>
<keyword evidence="4" id="KW-1185">Reference proteome</keyword>
<evidence type="ECO:0000313" key="3">
    <source>
        <dbReference type="EMBL" id="MBY4798151.1"/>
    </source>
</evidence>
<dbReference type="RefSeq" id="WP_222199874.1">
    <property type="nucleotide sequence ID" value="NZ_JAIMFO010000008.1"/>
</dbReference>
<organism evidence="3 4">
    <name type="scientific">Collinsella ureilytica</name>
    <dbReference type="NCBI Taxonomy" id="2869515"/>
    <lineage>
        <taxon>Bacteria</taxon>
        <taxon>Bacillati</taxon>
        <taxon>Actinomycetota</taxon>
        <taxon>Coriobacteriia</taxon>
        <taxon>Coriobacteriales</taxon>
        <taxon>Coriobacteriaceae</taxon>
        <taxon>Collinsella</taxon>
    </lineage>
</organism>
<evidence type="ECO:0000313" key="4">
    <source>
        <dbReference type="Proteomes" id="UP000700908"/>
    </source>
</evidence>
<proteinExistence type="predicted"/>
<dbReference type="NCBIfam" id="NF003417">
    <property type="entry name" value="PRK04813.1"/>
    <property type="match status" value="1"/>
</dbReference>
<reference evidence="3 4" key="1">
    <citation type="submission" date="2021-08" db="EMBL/GenBank/DDBJ databases">
        <title>Collinsella faecalis sp. nov. isolated from swine faeces.</title>
        <authorList>
            <person name="Oh B.S."/>
            <person name="Lee J.H."/>
        </authorList>
    </citation>
    <scope>NUCLEOTIDE SEQUENCE [LARGE SCALE GENOMIC DNA]</scope>
    <source>
        <strain evidence="3 4">AGMB00827</strain>
    </source>
</reference>
<dbReference type="Pfam" id="PF13193">
    <property type="entry name" value="AMP-binding_C"/>
    <property type="match status" value="1"/>
</dbReference>
<dbReference type="InterPro" id="IPR010071">
    <property type="entry name" value="AA_adenyl_dom"/>
</dbReference>
<dbReference type="InterPro" id="IPR025110">
    <property type="entry name" value="AMP-bd_C"/>
</dbReference>
<dbReference type="SUPFAM" id="SSF56801">
    <property type="entry name" value="Acetyl-CoA synthetase-like"/>
    <property type="match status" value="1"/>
</dbReference>
<dbReference type="Gene3D" id="3.30.300.30">
    <property type="match status" value="1"/>
</dbReference>
<dbReference type="Proteomes" id="UP000700908">
    <property type="component" value="Unassembled WGS sequence"/>
</dbReference>
<dbReference type="PANTHER" id="PTHR45527">
    <property type="entry name" value="NONRIBOSOMAL PEPTIDE SYNTHETASE"/>
    <property type="match status" value="1"/>
</dbReference>
<dbReference type="InterPro" id="IPR020845">
    <property type="entry name" value="AMP-binding_CS"/>
</dbReference>
<sequence length="512" mass="55238">MHLLDLICARATDAPEACVHRGPAGEEMSYGELWARSGSLAAWLQAEDRTGDPVMAYGHKSSSMLVSFVACMRAGRPYVPIDLYSVPHGRTAAIAAQLGMPTVLACTPFPHSARKSVGTVADAQMIEELASSGQTPDPQLAIAGEDLCYILFTSGSTGAPKGVEVTAQCVDNFAAWDIELADAKGTPPTYLDQPPFSFDLSVFELAGALAQGGTLVSIDHETQADMARLMAALAASEIDIWVSTPSFADFCLSAEEFSDTLLPKLKLFLFCGETLPRRTVLRLQERFGSARIVNTYGPTESTVAVSAVEITEEMASLDKPLPVGLPRAGTRLRIVDEDGNDLDAGTCGEVIIEGDTVARGYRGRPDVTRRSFGVALMDGKQVRTYRTGDEGFLDEAGMLHYRGRLDLQVKLNGFRIELGEIEEALRRLSGVDAAAVVAPMREGKVSHLVAHVVYTGDRVPNESDFRLGLRLKEALKASLPHYMIPRRIVICPALPMTGNGKVDRRALLEAAR</sequence>
<feature type="domain" description="AMP-binding enzyme C-terminal" evidence="2">
    <location>
        <begin position="420"/>
        <end position="501"/>
    </location>
</feature>
<dbReference type="NCBIfam" id="TIGR01733">
    <property type="entry name" value="AA-adenyl-dom"/>
    <property type="match status" value="1"/>
</dbReference>
<dbReference type="InterPro" id="IPR045851">
    <property type="entry name" value="AMP-bd_C_sf"/>
</dbReference>
<keyword evidence="3" id="KW-0436">Ligase</keyword>
<dbReference type="GO" id="GO:0016874">
    <property type="term" value="F:ligase activity"/>
    <property type="evidence" value="ECO:0007669"/>
    <property type="project" value="UniProtKB-KW"/>
</dbReference>
<dbReference type="InterPro" id="IPR000873">
    <property type="entry name" value="AMP-dep_synth/lig_dom"/>
</dbReference>
<evidence type="ECO:0000259" key="1">
    <source>
        <dbReference type="Pfam" id="PF00501"/>
    </source>
</evidence>
<gene>
    <name evidence="3" type="primary">dltA</name>
    <name evidence="3" type="ORF">K6V98_07310</name>
</gene>
<dbReference type="Pfam" id="PF00501">
    <property type="entry name" value="AMP-binding"/>
    <property type="match status" value="1"/>
</dbReference>
<dbReference type="Gene3D" id="3.40.50.12780">
    <property type="entry name" value="N-terminal domain of ligase-like"/>
    <property type="match status" value="1"/>
</dbReference>
<dbReference type="PANTHER" id="PTHR45527:SF1">
    <property type="entry name" value="FATTY ACID SYNTHASE"/>
    <property type="match status" value="1"/>
</dbReference>
<name>A0ABS7MLB4_9ACTN</name>
<accession>A0ABS7MLB4</accession>
<dbReference type="InterPro" id="IPR042099">
    <property type="entry name" value="ANL_N_sf"/>
</dbReference>
<evidence type="ECO:0000259" key="2">
    <source>
        <dbReference type="Pfam" id="PF13193"/>
    </source>
</evidence>
<dbReference type="PROSITE" id="PS00455">
    <property type="entry name" value="AMP_BINDING"/>
    <property type="match status" value="1"/>
</dbReference>